<evidence type="ECO:0000259" key="3">
    <source>
        <dbReference type="PROSITE" id="PS50164"/>
    </source>
</evidence>
<name>A0A917CIK6_9HYPH</name>
<protein>
    <recommendedName>
        <fullName evidence="3">GIY-YIG domain-containing protein</fullName>
    </recommendedName>
</protein>
<dbReference type="AlphaFoldDB" id="A0A917CIK6"/>
<evidence type="ECO:0000313" key="5">
    <source>
        <dbReference type="Proteomes" id="UP000606044"/>
    </source>
</evidence>
<dbReference type="PANTHER" id="PTHR34477">
    <property type="entry name" value="UPF0213 PROTEIN YHBQ"/>
    <property type="match status" value="1"/>
</dbReference>
<dbReference type="InterPro" id="IPR035901">
    <property type="entry name" value="GIY-YIG_endonuc_sf"/>
</dbReference>
<evidence type="ECO:0000256" key="1">
    <source>
        <dbReference type="ARBA" id="ARBA00007435"/>
    </source>
</evidence>
<comment type="similarity">
    <text evidence="1">Belongs to the UPF0213 family.</text>
</comment>
<evidence type="ECO:0000313" key="4">
    <source>
        <dbReference type="EMBL" id="GGF87894.1"/>
    </source>
</evidence>
<evidence type="ECO:0000256" key="2">
    <source>
        <dbReference type="SAM" id="MobiDB-lite"/>
    </source>
</evidence>
<dbReference type="Pfam" id="PF01541">
    <property type="entry name" value="GIY-YIG"/>
    <property type="match status" value="1"/>
</dbReference>
<sequence length="131" mass="13671">MNPLPASLTEPAAGALAAPASDSPSADSLSADAPAPAIPATQCWSAYILECGDGTLYCGVAIDVARRMKDHATPKGSRYVRGHGGVARLLWSAELPSRTVAQRVEYFLKRATRAQKQAIIAGRALPAGWLG</sequence>
<dbReference type="InterPro" id="IPR050190">
    <property type="entry name" value="UPF0213_domain"/>
</dbReference>
<accession>A0A917CIK6</accession>
<dbReference type="SUPFAM" id="SSF82771">
    <property type="entry name" value="GIY-YIG endonuclease"/>
    <property type="match status" value="1"/>
</dbReference>
<dbReference type="InterPro" id="IPR000305">
    <property type="entry name" value="GIY-YIG_endonuc"/>
</dbReference>
<dbReference type="PROSITE" id="PS50164">
    <property type="entry name" value="GIY_YIG"/>
    <property type="match status" value="1"/>
</dbReference>
<organism evidence="4 5">
    <name type="scientific">Azorhizobium oxalatiphilum</name>
    <dbReference type="NCBI Taxonomy" id="980631"/>
    <lineage>
        <taxon>Bacteria</taxon>
        <taxon>Pseudomonadati</taxon>
        <taxon>Pseudomonadota</taxon>
        <taxon>Alphaproteobacteria</taxon>
        <taxon>Hyphomicrobiales</taxon>
        <taxon>Xanthobacteraceae</taxon>
        <taxon>Azorhizobium</taxon>
    </lineage>
</organism>
<dbReference type="CDD" id="cd10456">
    <property type="entry name" value="GIY-YIG_UPF0213"/>
    <property type="match status" value="1"/>
</dbReference>
<dbReference type="EMBL" id="BMCT01000012">
    <property type="protein sequence ID" value="GGF87894.1"/>
    <property type="molecule type" value="Genomic_DNA"/>
</dbReference>
<dbReference type="Proteomes" id="UP000606044">
    <property type="component" value="Unassembled WGS sequence"/>
</dbReference>
<keyword evidence="5" id="KW-1185">Reference proteome</keyword>
<proteinExistence type="inferred from homology"/>
<gene>
    <name evidence="4" type="ORF">GCM10007301_54790</name>
</gene>
<dbReference type="PANTHER" id="PTHR34477:SF1">
    <property type="entry name" value="UPF0213 PROTEIN YHBQ"/>
    <property type="match status" value="1"/>
</dbReference>
<dbReference type="RefSeq" id="WP_188584056.1">
    <property type="nucleotide sequence ID" value="NZ_BMCT01000012.1"/>
</dbReference>
<feature type="region of interest" description="Disordered" evidence="2">
    <location>
        <begin position="1"/>
        <end position="32"/>
    </location>
</feature>
<comment type="caution">
    <text evidence="4">The sequence shown here is derived from an EMBL/GenBank/DDBJ whole genome shotgun (WGS) entry which is preliminary data.</text>
</comment>
<reference evidence="4" key="2">
    <citation type="submission" date="2020-09" db="EMBL/GenBank/DDBJ databases">
        <authorList>
            <person name="Sun Q."/>
            <person name="Sedlacek I."/>
        </authorList>
    </citation>
    <scope>NUCLEOTIDE SEQUENCE</scope>
    <source>
        <strain evidence="4">CCM 7897</strain>
    </source>
</reference>
<dbReference type="Gene3D" id="3.40.1440.10">
    <property type="entry name" value="GIY-YIG endonuclease"/>
    <property type="match status" value="1"/>
</dbReference>
<reference evidence="4" key="1">
    <citation type="journal article" date="2014" name="Int. J. Syst. Evol. Microbiol.">
        <title>Complete genome sequence of Corynebacterium casei LMG S-19264T (=DSM 44701T), isolated from a smear-ripened cheese.</title>
        <authorList>
            <consortium name="US DOE Joint Genome Institute (JGI-PGF)"/>
            <person name="Walter F."/>
            <person name="Albersmeier A."/>
            <person name="Kalinowski J."/>
            <person name="Ruckert C."/>
        </authorList>
    </citation>
    <scope>NUCLEOTIDE SEQUENCE</scope>
    <source>
        <strain evidence="4">CCM 7897</strain>
    </source>
</reference>
<feature type="domain" description="GIY-YIG" evidence="3">
    <location>
        <begin position="42"/>
        <end position="118"/>
    </location>
</feature>